<feature type="compositionally biased region" description="Polar residues" evidence="2">
    <location>
        <begin position="384"/>
        <end position="400"/>
    </location>
</feature>
<dbReference type="SUPFAM" id="SSF52833">
    <property type="entry name" value="Thioredoxin-like"/>
    <property type="match status" value="1"/>
</dbReference>
<dbReference type="InterPro" id="IPR036116">
    <property type="entry name" value="FN3_sf"/>
</dbReference>
<dbReference type="PANTHER" id="PTHR46462:SF3">
    <property type="entry name" value="UPSET, ISOFORM A"/>
    <property type="match status" value="1"/>
</dbReference>
<dbReference type="InterPro" id="IPR036249">
    <property type="entry name" value="Thioredoxin-like_sf"/>
</dbReference>
<feature type="compositionally biased region" description="Low complexity" evidence="2">
    <location>
        <begin position="608"/>
        <end position="624"/>
    </location>
</feature>
<dbReference type="PANTHER" id="PTHR46462">
    <property type="entry name" value="UPSET, ISOFORM A"/>
    <property type="match status" value="1"/>
</dbReference>
<dbReference type="EMBL" id="GG666538">
    <property type="protein sequence ID" value="EEN57755.1"/>
    <property type="molecule type" value="Genomic_DNA"/>
</dbReference>
<feature type="region of interest" description="Disordered" evidence="2">
    <location>
        <begin position="88"/>
        <end position="246"/>
    </location>
</feature>
<feature type="compositionally biased region" description="Basic and acidic residues" evidence="2">
    <location>
        <begin position="187"/>
        <end position="203"/>
    </location>
</feature>
<dbReference type="Gene3D" id="2.60.40.10">
    <property type="entry name" value="Immunoglobulins"/>
    <property type="match status" value="2"/>
</dbReference>
<gene>
    <name evidence="4" type="ORF">BRAFLDRAFT_76037</name>
</gene>
<sequence>MNTPLEGVAPTNGTRDSMAAGSDVWQHIDCMGISRDRIPETYLCERFLLKNMGLLLNFLEMIGKSGQTDSLVTNGLWNFMVHRTPNGFNSLNNEDANEPWDYSPEQKRKRNKSGQQSGGDSESSTGRQRKVSPLRVSLNHNASTTREERKLEAVMRTFERMEKRAARSRAAHARIEKQKQTKVTPNENKEGEESMSKDMEDLPKQTATPHRQIRKRRRSQSRRNHAARGRQRLNSTCSSDMPMSPITETAANTEVVTTEIELKLSAPTTPVSALSPSIPSPSMAQELTVSTVSSVNVVPQPSPAALGKGFKFPKTKKFFVNEWLNEKANEQSAHKPLMIKTEPSDFSTGTTTCPSVSTYTRSTSMTARSPGPAYVLRPGHNVPASATKTRQRPSLDSSFGSAKKRWLRQAMSEGSSNGPSSGCNSPAPSGGSLSPGLTGMNGPDSPQCVSPTGSISSLSGKETGGELMTPLKKRRLRVSISGEGSMSPMPMTPPPSAGETDCAAKQGPRPKIVINDAMRNGFKPLYSPVTPVTPGTPQFENISSPENSPAHDHDLNNDSNPPQYYAFQRIREEDPLQRFRRELKQSTERGMEKKDKDRKEKEPGHVYSRSVSVDSSHSPVRSHSPAPPPPPSSKHTPPPPPSKRRTPPPPPPPIKNGPDARYNHDKLSEGETKDPRSYVKSPVASSPVQAGASPSLSRYNPRQEFRSPSAQQQQQPQPIPTTCWEYKTHSGAMEQCYLSKGQEDEVLTTMLKGRTAGGAGWTEGQPKHRGSKISPKKRTVPQRARTSSAKQPRVGAVPEFPLVLVSATDAAIHVQWPTPGKLGVGSLRHIQVQWSSATCPKVKQTILPPRETGYVIGHCQAGVVYYVRVLLVGGLLEKAVVCKSRQLTVETVGPPDPPVVRVRSCMFYGITVEWSRPRTYGASELCGYDVYIDREFVAKFQPHQHWYMYRLGNPCQQYAFQVQAISKQGDQEFYSSRSAPVKAIWPGVKPPEVTRAPTDRTRAIGVRWDDPELTAVGVKVTGFKVFCEEDTPGENRQQLVQGPLPPSIRHTMFTELKAGASYTIYVEILVEGLPNPVRCKPIREVPAQVPPAPHLRLSVIGQRERQKIENIIFELVNRKNSLQKSVQYQQSLQSHKKPSKEPELERLQSSKKELEKMIYRCFKSLPQYTGVVNLTLEWEVTDTIDAVVRGYIVQVNGEQYGTVLHEGVTKLDIQLDLERRFHSVQLLTVTHYPEDTRQSSTLQVCTEDFLPFAVFCFHHVHKQLARWPDKGCCYYGDSLPEEQQSAPPVNQWLLGRCTPPPACTVYDVMTEGCAPLVTRRQIPRPDVILFWTSWCVASKRVMPFFVDYARENTLRCAFTACCCGTASGHDHMTKLQDLILDRCWRNDVTVRHCCCCQATRVQLERDTPVQRGAMLQRLSSNVPQLFGVPGVPTMVVISADGYLAWRGQICAIDYPSFKATMDEVVEKVLSRRPAPAGYSSVGHSLALGRPGRPRTMSAVSKTSSSQHSTMSEPTMSRLPQTGRAGNINRHSAPILRYRGTQGC</sequence>
<feature type="compositionally biased region" description="Polar residues" evidence="2">
    <location>
        <begin position="533"/>
        <end position="547"/>
    </location>
</feature>
<feature type="compositionally biased region" description="Basic and acidic residues" evidence="2">
    <location>
        <begin position="661"/>
        <end position="677"/>
    </location>
</feature>
<feature type="region of interest" description="Disordered" evidence="2">
    <location>
        <begin position="1480"/>
        <end position="1532"/>
    </location>
</feature>
<feature type="compositionally biased region" description="Basic and acidic residues" evidence="2">
    <location>
        <begin position="569"/>
        <end position="604"/>
    </location>
</feature>
<feature type="region of interest" description="Disordered" evidence="2">
    <location>
        <begin position="341"/>
        <end position="723"/>
    </location>
</feature>
<feature type="compositionally biased region" description="Low complexity" evidence="2">
    <location>
        <begin position="1497"/>
        <end position="1514"/>
    </location>
</feature>
<feature type="compositionally biased region" description="Polar residues" evidence="2">
    <location>
        <begin position="344"/>
        <end position="367"/>
    </location>
</feature>
<dbReference type="Gene3D" id="3.40.30.10">
    <property type="entry name" value="Glutaredoxin"/>
    <property type="match status" value="1"/>
</dbReference>
<dbReference type="STRING" id="7739.C3YPH1"/>
<evidence type="ECO:0000256" key="1">
    <source>
        <dbReference type="ARBA" id="ARBA00022853"/>
    </source>
</evidence>
<evidence type="ECO:0000313" key="4">
    <source>
        <dbReference type="EMBL" id="EEN57755.1"/>
    </source>
</evidence>
<feature type="compositionally biased region" description="Low complexity" evidence="2">
    <location>
        <begin position="412"/>
        <end position="438"/>
    </location>
</feature>
<proteinExistence type="predicted"/>
<feature type="compositionally biased region" description="Basic residues" evidence="2">
    <location>
        <begin position="767"/>
        <end position="780"/>
    </location>
</feature>
<dbReference type="SMART" id="SM00060">
    <property type="entry name" value="FN3"/>
    <property type="match status" value="3"/>
</dbReference>
<dbReference type="InParanoid" id="C3YPH1"/>
<feature type="compositionally biased region" description="Low complexity" evidence="2">
    <location>
        <begin position="113"/>
        <end position="126"/>
    </location>
</feature>
<reference evidence="4" key="1">
    <citation type="journal article" date="2008" name="Nature">
        <title>The amphioxus genome and the evolution of the chordate karyotype.</title>
        <authorList>
            <consortium name="US DOE Joint Genome Institute (JGI-PGF)"/>
            <person name="Putnam N.H."/>
            <person name="Butts T."/>
            <person name="Ferrier D.E.K."/>
            <person name="Furlong R.F."/>
            <person name="Hellsten U."/>
            <person name="Kawashima T."/>
            <person name="Robinson-Rechavi M."/>
            <person name="Shoguchi E."/>
            <person name="Terry A."/>
            <person name="Yu J.-K."/>
            <person name="Benito-Gutierrez E.L."/>
            <person name="Dubchak I."/>
            <person name="Garcia-Fernandez J."/>
            <person name="Gibson-Brown J.J."/>
            <person name="Grigoriev I.V."/>
            <person name="Horton A.C."/>
            <person name="de Jong P.J."/>
            <person name="Jurka J."/>
            <person name="Kapitonov V.V."/>
            <person name="Kohara Y."/>
            <person name="Kuroki Y."/>
            <person name="Lindquist E."/>
            <person name="Lucas S."/>
            <person name="Osoegawa K."/>
            <person name="Pennacchio L.A."/>
            <person name="Salamov A.A."/>
            <person name="Satou Y."/>
            <person name="Sauka-Spengler T."/>
            <person name="Schmutz J."/>
            <person name="Shin-I T."/>
            <person name="Toyoda A."/>
            <person name="Bronner-Fraser M."/>
            <person name="Fujiyama A."/>
            <person name="Holland L.Z."/>
            <person name="Holland P.W.H."/>
            <person name="Satoh N."/>
            <person name="Rokhsar D.S."/>
        </authorList>
    </citation>
    <scope>NUCLEOTIDE SEQUENCE [LARGE SCALE GENOMIC DNA]</scope>
    <source>
        <strain evidence="4">S238N-H82</strain>
        <tissue evidence="4">Testes</tissue>
    </source>
</reference>
<dbReference type="InterPro" id="IPR013083">
    <property type="entry name" value="Znf_RING/FYVE/PHD"/>
</dbReference>
<feature type="compositionally biased region" description="Basic and acidic residues" evidence="2">
    <location>
        <begin position="145"/>
        <end position="165"/>
    </location>
</feature>
<feature type="compositionally biased region" description="Polar residues" evidence="2">
    <location>
        <begin position="232"/>
        <end position="241"/>
    </location>
</feature>
<dbReference type="eggNOG" id="KOG1844">
    <property type="taxonomic scope" value="Eukaryota"/>
</dbReference>
<dbReference type="Gene3D" id="3.30.40.10">
    <property type="entry name" value="Zinc/RING finger domain, C3HC4 (zinc finger)"/>
    <property type="match status" value="1"/>
</dbReference>
<feature type="compositionally biased region" description="Polar residues" evidence="2">
    <location>
        <begin position="447"/>
        <end position="460"/>
    </location>
</feature>
<feature type="compositionally biased region" description="Polar residues" evidence="2">
    <location>
        <begin position="683"/>
        <end position="710"/>
    </location>
</feature>
<keyword evidence="1" id="KW-0156">Chromatin regulator</keyword>
<feature type="domain" description="Fibronectin type-III" evidence="3">
    <location>
        <begin position="894"/>
        <end position="991"/>
    </location>
</feature>
<dbReference type="InterPro" id="IPR003961">
    <property type="entry name" value="FN3_dom"/>
</dbReference>
<evidence type="ECO:0000259" key="3">
    <source>
        <dbReference type="PROSITE" id="PS50853"/>
    </source>
</evidence>
<feature type="region of interest" description="Disordered" evidence="2">
    <location>
        <begin position="755"/>
        <end position="792"/>
    </location>
</feature>
<dbReference type="SUPFAM" id="SSF49265">
    <property type="entry name" value="Fibronectin type III"/>
    <property type="match status" value="1"/>
</dbReference>
<name>C3YPH1_BRAFL</name>
<organism>
    <name type="scientific">Branchiostoma floridae</name>
    <name type="common">Florida lancelet</name>
    <name type="synonym">Amphioxus</name>
    <dbReference type="NCBI Taxonomy" id="7739"/>
    <lineage>
        <taxon>Eukaryota</taxon>
        <taxon>Metazoa</taxon>
        <taxon>Chordata</taxon>
        <taxon>Cephalochordata</taxon>
        <taxon>Leptocardii</taxon>
        <taxon>Amphioxiformes</taxon>
        <taxon>Branchiostomatidae</taxon>
        <taxon>Branchiostoma</taxon>
    </lineage>
</organism>
<feature type="compositionally biased region" description="Pro residues" evidence="2">
    <location>
        <begin position="625"/>
        <end position="655"/>
    </location>
</feature>
<protein>
    <recommendedName>
        <fullName evidence="3">Fibronectin type-III domain-containing protein</fullName>
    </recommendedName>
</protein>
<accession>C3YPH1</accession>
<feature type="compositionally biased region" description="Basic residues" evidence="2">
    <location>
        <begin position="211"/>
        <end position="231"/>
    </location>
</feature>
<dbReference type="InterPro" id="IPR013783">
    <property type="entry name" value="Ig-like_fold"/>
</dbReference>
<dbReference type="PROSITE" id="PS50853">
    <property type="entry name" value="FN3"/>
    <property type="match status" value="1"/>
</dbReference>
<evidence type="ECO:0000256" key="2">
    <source>
        <dbReference type="SAM" id="MobiDB-lite"/>
    </source>
</evidence>
<dbReference type="GO" id="GO:0006325">
    <property type="term" value="P:chromatin organization"/>
    <property type="evidence" value="ECO:0007669"/>
    <property type="project" value="UniProtKB-KW"/>
</dbReference>